<dbReference type="VEuPathDB" id="PlasmoDB:AK88_03616"/>
<accession>A0A0D9QI50</accession>
<keyword evidence="3" id="KW-1185">Reference proteome</keyword>
<protein>
    <submittedName>
        <fullName evidence="2">Uncharacterized protein</fullName>
    </submittedName>
</protein>
<dbReference type="EMBL" id="KQ001687">
    <property type="protein sequence ID" value="KJP86704.1"/>
    <property type="molecule type" value="Genomic_DNA"/>
</dbReference>
<reference evidence="2 3" key="1">
    <citation type="submission" date="2014-03" db="EMBL/GenBank/DDBJ databases">
        <title>The Genome Sequence of Plasmodium fragile nilgiri.</title>
        <authorList>
            <consortium name="The Broad Institute Genomics Platform"/>
            <consortium name="The Broad Institute Genome Sequencing Center for Infectious Disease"/>
            <person name="Neafsey D."/>
            <person name="Duraisingh M."/>
            <person name="Young S.K."/>
            <person name="Zeng Q."/>
            <person name="Gargeya S."/>
            <person name="Abouelleil A."/>
            <person name="Alvarado L."/>
            <person name="Chapman S.B."/>
            <person name="Gainer-Dewar J."/>
            <person name="Goldberg J."/>
            <person name="Griggs A."/>
            <person name="Gujja S."/>
            <person name="Hansen M."/>
            <person name="Howarth C."/>
            <person name="Imamovic A."/>
            <person name="Larimer J."/>
            <person name="Pearson M."/>
            <person name="Poon T.W."/>
            <person name="Priest M."/>
            <person name="Roberts A."/>
            <person name="Saif S."/>
            <person name="Shea T."/>
            <person name="Sykes S."/>
            <person name="Wortman J."/>
            <person name="Nusbaum C."/>
            <person name="Birren B."/>
        </authorList>
    </citation>
    <scope>NUCLEOTIDE SEQUENCE [LARGE SCALE GENOMIC DNA]</scope>
    <source>
        <strain evidence="3">nilgiri</strain>
    </source>
</reference>
<evidence type="ECO:0000313" key="3">
    <source>
        <dbReference type="Proteomes" id="UP000054561"/>
    </source>
</evidence>
<dbReference type="Proteomes" id="UP000054561">
    <property type="component" value="Unassembled WGS sequence"/>
</dbReference>
<dbReference type="GeneID" id="24268930"/>
<feature type="transmembrane region" description="Helical" evidence="1">
    <location>
        <begin position="94"/>
        <end position="112"/>
    </location>
</feature>
<dbReference type="RefSeq" id="XP_012336650.1">
    <property type="nucleotide sequence ID" value="XM_012481227.1"/>
</dbReference>
<proteinExistence type="predicted"/>
<keyword evidence="1" id="KW-0812">Transmembrane</keyword>
<evidence type="ECO:0000256" key="1">
    <source>
        <dbReference type="SAM" id="Phobius"/>
    </source>
</evidence>
<feature type="transmembrane region" description="Helical" evidence="1">
    <location>
        <begin position="12"/>
        <end position="32"/>
    </location>
</feature>
<dbReference type="AlphaFoldDB" id="A0A0D9QI50"/>
<gene>
    <name evidence="2" type="ORF">AK88_03616</name>
</gene>
<organism evidence="2 3">
    <name type="scientific">Plasmodium fragile</name>
    <dbReference type="NCBI Taxonomy" id="5857"/>
    <lineage>
        <taxon>Eukaryota</taxon>
        <taxon>Sar</taxon>
        <taxon>Alveolata</taxon>
        <taxon>Apicomplexa</taxon>
        <taxon>Aconoidasida</taxon>
        <taxon>Haemosporida</taxon>
        <taxon>Plasmodiidae</taxon>
        <taxon>Plasmodium</taxon>
        <taxon>Plasmodium (Plasmodium)</taxon>
    </lineage>
</organism>
<evidence type="ECO:0000313" key="2">
    <source>
        <dbReference type="EMBL" id="KJP86704.1"/>
    </source>
</evidence>
<keyword evidence="1" id="KW-1133">Transmembrane helix</keyword>
<dbReference type="OrthoDB" id="386933at2759"/>
<sequence length="120" mass="14326">MKKYTASNRTKMLFLCCELLLFICFICVLQNVNHGIHYNPRTCPQNEKSRNNLIKSRQLSFRHSHYHHRPGFHDHCSETIVETPRSRNPNSINTYVRLVLLTIHIIIIHQLFHQCTPQYR</sequence>
<name>A0A0D9QI50_PLAFR</name>
<keyword evidence="1" id="KW-0472">Membrane</keyword>